<evidence type="ECO:0000256" key="10">
    <source>
        <dbReference type="HAMAP-Rule" id="MF_01043"/>
    </source>
</evidence>
<keyword evidence="8 10" id="KW-0594">Phospholipid biosynthesis</keyword>
<feature type="transmembrane region" description="Helical" evidence="10">
    <location>
        <begin position="147"/>
        <end position="176"/>
    </location>
</feature>
<keyword evidence="2 10" id="KW-0444">Lipid biosynthesis</keyword>
<comment type="catalytic activity">
    <reaction evidence="10">
        <text>an acyl phosphate + sn-glycerol 3-phosphate = a 1-acyl-sn-glycero-3-phosphate + phosphate</text>
        <dbReference type="Rhea" id="RHEA:34075"/>
        <dbReference type="ChEBI" id="CHEBI:43474"/>
        <dbReference type="ChEBI" id="CHEBI:57597"/>
        <dbReference type="ChEBI" id="CHEBI:57970"/>
        <dbReference type="ChEBI" id="CHEBI:59918"/>
        <dbReference type="EC" id="2.3.1.275"/>
    </reaction>
</comment>
<sequence>MKGILLLIGAYLLGNILTGYVLAKFFYNKDIHQEGSGNVGARNAGRLFGKKAFVITFLGDALKGACAVLFAKWLGLAFDWQLLILFTVIVGHVFPLVLHFKGGKGMSTYIGGMLTFQPLLFSAFAGVFIIFYFIFKSFTSAGMAAVAVLPIILIIFSFELPVIINACLLSAIVIFAHRHNIIEKIIERKIS</sequence>
<comment type="caution">
    <text evidence="11">The sequence shown here is derived from an EMBL/GenBank/DDBJ whole genome shotgun (WGS) entry which is preliminary data.</text>
</comment>
<dbReference type="GO" id="GO:0005886">
    <property type="term" value="C:plasma membrane"/>
    <property type="evidence" value="ECO:0007669"/>
    <property type="project" value="UniProtKB-SubCell"/>
</dbReference>
<dbReference type="HAMAP" id="MF_01043">
    <property type="entry name" value="PlsY"/>
    <property type="match status" value="1"/>
</dbReference>
<comment type="subcellular location">
    <subcellularLocation>
        <location evidence="10">Cell membrane</location>
        <topology evidence="10">Multi-pass membrane protein</topology>
    </subcellularLocation>
</comment>
<keyword evidence="9 10" id="KW-1208">Phospholipid metabolism</keyword>
<evidence type="ECO:0000313" key="12">
    <source>
        <dbReference type="Proteomes" id="UP000676456"/>
    </source>
</evidence>
<evidence type="ECO:0000256" key="2">
    <source>
        <dbReference type="ARBA" id="ARBA00022516"/>
    </source>
</evidence>
<evidence type="ECO:0000256" key="6">
    <source>
        <dbReference type="ARBA" id="ARBA00023098"/>
    </source>
</evidence>
<evidence type="ECO:0000256" key="8">
    <source>
        <dbReference type="ARBA" id="ARBA00023209"/>
    </source>
</evidence>
<dbReference type="EC" id="2.3.1.275" evidence="10"/>
<keyword evidence="6 10" id="KW-0443">Lipid metabolism</keyword>
<evidence type="ECO:0000313" key="11">
    <source>
        <dbReference type="EMBL" id="MBS4224666.1"/>
    </source>
</evidence>
<dbReference type="PANTHER" id="PTHR30309">
    <property type="entry name" value="INNER MEMBRANE PROTEIN YGIH"/>
    <property type="match status" value="1"/>
</dbReference>
<dbReference type="Proteomes" id="UP000676456">
    <property type="component" value="Unassembled WGS sequence"/>
</dbReference>
<evidence type="ECO:0000256" key="9">
    <source>
        <dbReference type="ARBA" id="ARBA00023264"/>
    </source>
</evidence>
<evidence type="ECO:0000256" key="4">
    <source>
        <dbReference type="ARBA" id="ARBA00022692"/>
    </source>
</evidence>
<comment type="subunit">
    <text evidence="10">Probably interacts with PlsX.</text>
</comment>
<dbReference type="GO" id="GO:0043772">
    <property type="term" value="F:acyl-phosphate glycerol-3-phosphate acyltransferase activity"/>
    <property type="evidence" value="ECO:0007669"/>
    <property type="project" value="UniProtKB-UniRule"/>
</dbReference>
<feature type="transmembrane region" description="Helical" evidence="10">
    <location>
        <begin position="110"/>
        <end position="135"/>
    </location>
</feature>
<keyword evidence="12" id="KW-1185">Reference proteome</keyword>
<dbReference type="EMBL" id="JAGYPN010000004">
    <property type="protein sequence ID" value="MBS4224666.1"/>
    <property type="molecule type" value="Genomic_DNA"/>
</dbReference>
<organism evidence="11 12">
    <name type="scientific">Lederbergia citrea</name>
    <dbReference type="NCBI Taxonomy" id="2833581"/>
    <lineage>
        <taxon>Bacteria</taxon>
        <taxon>Bacillati</taxon>
        <taxon>Bacillota</taxon>
        <taxon>Bacilli</taxon>
        <taxon>Bacillales</taxon>
        <taxon>Bacillaceae</taxon>
        <taxon>Lederbergia</taxon>
    </lineage>
</organism>
<dbReference type="AlphaFoldDB" id="A0A942UT99"/>
<gene>
    <name evidence="10" type="primary">plsY</name>
    <name evidence="11" type="ORF">KHA91_18300</name>
</gene>
<feature type="transmembrane region" description="Helical" evidence="10">
    <location>
        <begin position="6"/>
        <end position="27"/>
    </location>
</feature>
<dbReference type="Pfam" id="PF02660">
    <property type="entry name" value="G3P_acyltransf"/>
    <property type="match status" value="1"/>
</dbReference>
<keyword evidence="7 10" id="KW-0472">Membrane</keyword>
<evidence type="ECO:0000256" key="7">
    <source>
        <dbReference type="ARBA" id="ARBA00023136"/>
    </source>
</evidence>
<keyword evidence="5 10" id="KW-1133">Transmembrane helix</keyword>
<dbReference type="SMART" id="SM01207">
    <property type="entry name" value="G3P_acyltransf"/>
    <property type="match status" value="1"/>
</dbReference>
<evidence type="ECO:0000256" key="1">
    <source>
        <dbReference type="ARBA" id="ARBA00022475"/>
    </source>
</evidence>
<reference evidence="11 12" key="1">
    <citation type="submission" date="2021-05" db="EMBL/GenBank/DDBJ databases">
        <title>Novel Bacillus species.</title>
        <authorList>
            <person name="Liu G."/>
        </authorList>
    </citation>
    <scope>NUCLEOTIDE SEQUENCE [LARGE SCALE GENOMIC DNA]</scope>
    <source>
        <strain evidence="11 12">FJAT-49682</strain>
    </source>
</reference>
<keyword evidence="3 10" id="KW-0808">Transferase</keyword>
<comment type="pathway">
    <text evidence="10">Lipid metabolism; phospholipid metabolism.</text>
</comment>
<protein>
    <recommendedName>
        <fullName evidence="10">Glycerol-3-phosphate acyltransferase</fullName>
    </recommendedName>
    <alternativeName>
        <fullName evidence="10">Acyl-PO4 G3P acyltransferase</fullName>
    </alternativeName>
    <alternativeName>
        <fullName evidence="10">Acyl-phosphate--glycerol-3-phosphate acyltransferase</fullName>
    </alternativeName>
    <alternativeName>
        <fullName evidence="10">G3P acyltransferase</fullName>
        <shortName evidence="10">GPAT</shortName>
        <ecNumber evidence="10">2.3.1.275</ecNumber>
    </alternativeName>
    <alternativeName>
        <fullName evidence="10">Lysophosphatidic acid synthase</fullName>
        <shortName evidence="10">LPA synthase</shortName>
    </alternativeName>
</protein>
<comment type="similarity">
    <text evidence="10">Belongs to the PlsY family.</text>
</comment>
<feature type="transmembrane region" description="Helical" evidence="10">
    <location>
        <begin position="52"/>
        <end position="74"/>
    </location>
</feature>
<dbReference type="RefSeq" id="WP_213099709.1">
    <property type="nucleotide sequence ID" value="NZ_JAGYPN010000004.1"/>
</dbReference>
<accession>A0A942UT99</accession>
<dbReference type="GO" id="GO:0008654">
    <property type="term" value="P:phospholipid biosynthetic process"/>
    <property type="evidence" value="ECO:0007669"/>
    <property type="project" value="UniProtKB-UniRule"/>
</dbReference>
<evidence type="ECO:0000256" key="5">
    <source>
        <dbReference type="ARBA" id="ARBA00022989"/>
    </source>
</evidence>
<dbReference type="InterPro" id="IPR003811">
    <property type="entry name" value="G3P_acylTferase_PlsY"/>
</dbReference>
<keyword evidence="1 10" id="KW-1003">Cell membrane</keyword>
<name>A0A942UT99_9BACI</name>
<proteinExistence type="inferred from homology"/>
<comment type="function">
    <text evidence="10">Catalyzes the transfer of an acyl group from acyl-phosphate (acyl-PO(4)) to glycerol-3-phosphate (G3P) to form lysophosphatidic acid (LPA). This enzyme utilizes acyl-phosphate as fatty acyl donor, but not acyl-CoA or acyl-ACP.</text>
</comment>
<dbReference type="PANTHER" id="PTHR30309:SF0">
    <property type="entry name" value="GLYCEROL-3-PHOSPHATE ACYLTRANSFERASE-RELATED"/>
    <property type="match status" value="1"/>
</dbReference>
<feature type="transmembrane region" description="Helical" evidence="10">
    <location>
        <begin position="80"/>
        <end position="98"/>
    </location>
</feature>
<keyword evidence="11" id="KW-0012">Acyltransferase</keyword>
<keyword evidence="4 10" id="KW-0812">Transmembrane</keyword>
<evidence type="ECO:0000256" key="3">
    <source>
        <dbReference type="ARBA" id="ARBA00022679"/>
    </source>
</evidence>